<dbReference type="CDD" id="cd11648">
    <property type="entry name" value="RsmI"/>
    <property type="match status" value="1"/>
</dbReference>
<dbReference type="Pfam" id="PF00590">
    <property type="entry name" value="TP_methylase"/>
    <property type="match status" value="1"/>
</dbReference>
<dbReference type="GO" id="GO:0070677">
    <property type="term" value="F:rRNA (cytosine-2'-O-)-methyltransferase activity"/>
    <property type="evidence" value="ECO:0007669"/>
    <property type="project" value="UniProtKB-UniRule"/>
</dbReference>
<dbReference type="InterPro" id="IPR000878">
    <property type="entry name" value="4pyrrol_Mease"/>
</dbReference>
<evidence type="ECO:0000256" key="4">
    <source>
        <dbReference type="ARBA" id="ARBA00022679"/>
    </source>
</evidence>
<name>A0A7C2P1L5_UNCW3</name>
<dbReference type="NCBIfam" id="TIGR00096">
    <property type="entry name" value="16S rRNA (cytidine(1402)-2'-O)-methyltransferase"/>
    <property type="match status" value="1"/>
</dbReference>
<dbReference type="FunFam" id="3.40.1010.10:FF:000007">
    <property type="entry name" value="Ribosomal RNA small subunit methyltransferase I"/>
    <property type="match status" value="1"/>
</dbReference>
<dbReference type="InterPro" id="IPR014776">
    <property type="entry name" value="4pyrrole_Mease_sub2"/>
</dbReference>
<dbReference type="PANTHER" id="PTHR46111">
    <property type="entry name" value="RIBOSOMAL RNA SMALL SUBUNIT METHYLTRANSFERASE I"/>
    <property type="match status" value="1"/>
</dbReference>
<evidence type="ECO:0000259" key="7">
    <source>
        <dbReference type="Pfam" id="PF00590"/>
    </source>
</evidence>
<evidence type="ECO:0000313" key="8">
    <source>
        <dbReference type="EMBL" id="HEN27991.1"/>
    </source>
</evidence>
<keyword evidence="3 6" id="KW-0489">Methyltransferase</keyword>
<evidence type="ECO:0000256" key="6">
    <source>
        <dbReference type="HAMAP-Rule" id="MF_01877"/>
    </source>
</evidence>
<dbReference type="SUPFAM" id="SSF53790">
    <property type="entry name" value="Tetrapyrrole methylase"/>
    <property type="match status" value="1"/>
</dbReference>
<reference evidence="8" key="1">
    <citation type="journal article" date="2020" name="mSystems">
        <title>Genome- and Community-Level Interaction Insights into Carbon Utilization and Element Cycling Functions of Hydrothermarchaeota in Hydrothermal Sediment.</title>
        <authorList>
            <person name="Zhou Z."/>
            <person name="Liu Y."/>
            <person name="Xu W."/>
            <person name="Pan J."/>
            <person name="Luo Z.H."/>
            <person name="Li M."/>
        </authorList>
    </citation>
    <scope>NUCLEOTIDE SEQUENCE [LARGE SCALE GENOMIC DNA]</scope>
    <source>
        <strain evidence="8">SpSt-34</strain>
        <strain evidence="9">SpSt-69</strain>
    </source>
</reference>
<protein>
    <recommendedName>
        <fullName evidence="6">Ribosomal RNA small subunit methyltransferase I</fullName>
        <ecNumber evidence="6">2.1.1.198</ecNumber>
    </recommendedName>
    <alternativeName>
        <fullName evidence="6">16S rRNA 2'-O-ribose C1402 methyltransferase</fullName>
    </alternativeName>
    <alternativeName>
        <fullName evidence="6">rRNA (cytidine-2'-O-)-methyltransferase RsmI</fullName>
    </alternativeName>
</protein>
<evidence type="ECO:0000256" key="3">
    <source>
        <dbReference type="ARBA" id="ARBA00022603"/>
    </source>
</evidence>
<dbReference type="HAMAP" id="MF_01877">
    <property type="entry name" value="16SrRNA_methyltr_I"/>
    <property type="match status" value="1"/>
</dbReference>
<dbReference type="EMBL" id="DTDJ01000036">
    <property type="protein sequence ID" value="HGL17819.1"/>
    <property type="molecule type" value="Genomic_DNA"/>
</dbReference>
<dbReference type="Gene3D" id="3.30.950.10">
    <property type="entry name" value="Methyltransferase, Cobalt-precorrin-4 Transmethylase, Domain 2"/>
    <property type="match status" value="1"/>
</dbReference>
<evidence type="ECO:0000256" key="2">
    <source>
        <dbReference type="ARBA" id="ARBA00022552"/>
    </source>
</evidence>
<dbReference type="EC" id="2.1.1.198" evidence="6"/>
<comment type="subcellular location">
    <subcellularLocation>
        <location evidence="6">Cytoplasm</location>
    </subcellularLocation>
</comment>
<dbReference type="PANTHER" id="PTHR46111:SF1">
    <property type="entry name" value="RIBOSOMAL RNA SMALL SUBUNIT METHYLTRANSFERASE I"/>
    <property type="match status" value="1"/>
</dbReference>
<keyword evidence="2 6" id="KW-0698">rRNA processing</keyword>
<comment type="caution">
    <text evidence="8">The sequence shown here is derived from an EMBL/GenBank/DDBJ whole genome shotgun (WGS) entry which is preliminary data.</text>
</comment>
<comment type="similarity">
    <text evidence="6">Belongs to the methyltransferase superfamily. RsmI family.</text>
</comment>
<dbReference type="FunFam" id="3.30.950.10:FF:000002">
    <property type="entry name" value="Ribosomal RNA small subunit methyltransferase I"/>
    <property type="match status" value="1"/>
</dbReference>
<evidence type="ECO:0000256" key="1">
    <source>
        <dbReference type="ARBA" id="ARBA00022490"/>
    </source>
</evidence>
<comment type="function">
    <text evidence="6">Catalyzes the 2'-O-methylation of the ribose of cytidine 1402 (C1402) in 16S rRNA.</text>
</comment>
<comment type="catalytic activity">
    <reaction evidence="6">
        <text>cytidine(1402) in 16S rRNA + S-adenosyl-L-methionine = 2'-O-methylcytidine(1402) in 16S rRNA + S-adenosyl-L-homocysteine + H(+)</text>
        <dbReference type="Rhea" id="RHEA:42924"/>
        <dbReference type="Rhea" id="RHEA-COMP:10285"/>
        <dbReference type="Rhea" id="RHEA-COMP:10286"/>
        <dbReference type="ChEBI" id="CHEBI:15378"/>
        <dbReference type="ChEBI" id="CHEBI:57856"/>
        <dbReference type="ChEBI" id="CHEBI:59789"/>
        <dbReference type="ChEBI" id="CHEBI:74495"/>
        <dbReference type="ChEBI" id="CHEBI:82748"/>
        <dbReference type="EC" id="2.1.1.198"/>
    </reaction>
</comment>
<evidence type="ECO:0000313" key="9">
    <source>
        <dbReference type="EMBL" id="HGL17819.1"/>
    </source>
</evidence>
<keyword evidence="1 6" id="KW-0963">Cytoplasm</keyword>
<dbReference type="InterPro" id="IPR008189">
    <property type="entry name" value="rRNA_ssu_MeTfrase_I"/>
</dbReference>
<organism evidence="8">
    <name type="scientific">candidate division WOR-3 bacterium</name>
    <dbReference type="NCBI Taxonomy" id="2052148"/>
    <lineage>
        <taxon>Bacteria</taxon>
        <taxon>Bacteria division WOR-3</taxon>
    </lineage>
</organism>
<dbReference type="InterPro" id="IPR035996">
    <property type="entry name" value="4pyrrol_Methylase_sf"/>
</dbReference>
<evidence type="ECO:0000256" key="5">
    <source>
        <dbReference type="ARBA" id="ARBA00022691"/>
    </source>
</evidence>
<dbReference type="EMBL" id="DSOL01000143">
    <property type="protein sequence ID" value="HEN27991.1"/>
    <property type="molecule type" value="Genomic_DNA"/>
</dbReference>
<feature type="domain" description="Tetrapyrrole methylase" evidence="7">
    <location>
        <begin position="8"/>
        <end position="210"/>
    </location>
</feature>
<accession>A0A7C2P1L5</accession>
<dbReference type="AlphaFoldDB" id="A0A7C2P1L5"/>
<proteinExistence type="inferred from homology"/>
<keyword evidence="4 6" id="KW-0808">Transferase</keyword>
<gene>
    <name evidence="6 8" type="primary">rsmI</name>
    <name evidence="8" type="ORF">ENQ77_04920</name>
    <name evidence="9" type="ORF">ENU66_05800</name>
</gene>
<dbReference type="Gene3D" id="3.40.1010.10">
    <property type="entry name" value="Cobalt-precorrin-4 Transmethylase, Domain 1"/>
    <property type="match status" value="1"/>
</dbReference>
<dbReference type="GO" id="GO:0005737">
    <property type="term" value="C:cytoplasm"/>
    <property type="evidence" value="ECO:0007669"/>
    <property type="project" value="UniProtKB-SubCell"/>
</dbReference>
<dbReference type="PIRSF" id="PIRSF005917">
    <property type="entry name" value="MTase_YraL"/>
    <property type="match status" value="1"/>
</dbReference>
<dbReference type="InterPro" id="IPR014777">
    <property type="entry name" value="4pyrrole_Mease_sub1"/>
</dbReference>
<sequence length="229" mass="26135">MQSEKGVLFVVSTPIGNLEDITIRALKVLSDSNIILCEDTRETLKLLNHYKISGPRLLRYDEHVEAKRIPEVKEYLRDGLKISLVTNAGTPTIQDPGYRLVRSLREEGFKVIPVPGPSALIAALSVSGCPTDSFVFYGFLPRKEGKRRRLIETFVDETRTIIFYESPERIVRTIKELKGFEKLNDRFIFIAREMTKLFEEYIFCKLSELDVTTLKAKGEFVVILEGSSE</sequence>
<keyword evidence="5 6" id="KW-0949">S-adenosyl-L-methionine</keyword>